<evidence type="ECO:0000256" key="9">
    <source>
        <dbReference type="ARBA" id="ARBA00023136"/>
    </source>
</evidence>
<dbReference type="PANTHER" id="PTHR13205">
    <property type="entry name" value="TRANSMEMBRANE PROTEIN 15-RELATED"/>
    <property type="match status" value="1"/>
</dbReference>
<feature type="transmembrane region" description="Helical" evidence="10">
    <location>
        <begin position="394"/>
        <end position="414"/>
    </location>
</feature>
<keyword evidence="13" id="KW-1185">Reference proteome</keyword>
<feature type="transmembrane region" description="Helical" evidence="10">
    <location>
        <begin position="351"/>
        <end position="373"/>
    </location>
</feature>
<proteinExistence type="inferred from homology"/>
<dbReference type="GO" id="GO:0043048">
    <property type="term" value="P:dolichyl monophosphate biosynthetic process"/>
    <property type="evidence" value="ECO:0007669"/>
    <property type="project" value="TreeGrafter"/>
</dbReference>
<feature type="transmembrane region" description="Helical" evidence="10">
    <location>
        <begin position="207"/>
        <end position="225"/>
    </location>
</feature>
<keyword evidence="9 10" id="KW-0472">Membrane</keyword>
<dbReference type="AlphaFoldDB" id="A0AAV5QEU1"/>
<evidence type="ECO:0000256" key="11">
    <source>
        <dbReference type="SAM" id="SignalP"/>
    </source>
</evidence>
<evidence type="ECO:0000256" key="6">
    <source>
        <dbReference type="ARBA" id="ARBA00022777"/>
    </source>
</evidence>
<dbReference type="EC" id="2.7.1.108" evidence="3"/>
<evidence type="ECO:0000313" key="13">
    <source>
        <dbReference type="Proteomes" id="UP001360560"/>
    </source>
</evidence>
<feature type="transmembrane region" description="Helical" evidence="10">
    <location>
        <begin position="147"/>
        <end position="164"/>
    </location>
</feature>
<keyword evidence="4" id="KW-0808">Transferase</keyword>
<organism evidence="12 13">
    <name type="scientific">Saccharomycopsis crataegensis</name>
    <dbReference type="NCBI Taxonomy" id="43959"/>
    <lineage>
        <taxon>Eukaryota</taxon>
        <taxon>Fungi</taxon>
        <taxon>Dikarya</taxon>
        <taxon>Ascomycota</taxon>
        <taxon>Saccharomycotina</taxon>
        <taxon>Saccharomycetes</taxon>
        <taxon>Saccharomycopsidaceae</taxon>
        <taxon>Saccharomycopsis</taxon>
    </lineage>
</organism>
<evidence type="ECO:0000256" key="5">
    <source>
        <dbReference type="ARBA" id="ARBA00022692"/>
    </source>
</evidence>
<keyword evidence="11" id="KW-0732">Signal</keyword>
<sequence>MHTRLTLITLLLLAVSSPTLSPSIATFLKTNTSSQNDTLTVIGDSQPDPQINEMMASTSSSIDSTNVISNGGGAVSLQDISDFLVYYGSAEFIVGPMLKNYPMAWNEVPYSMILSFLYQKLYPHKFVYKVPFLCVPGRDDYVDFHDYKIQVGITSLFILMKILGSRVFKNIAKESMTMLEVEFFSVALINLLFFTDNDTLELAVFRNLVISFMISICLVIIPFYTRTPWRSSKFLETFMFATYVMSFLTNVVVLEYWHLKENFVTWLWQYLFFEDSAQRRLIIGYWMVFALMIAYVLMTIVGKSTIKDHQHQDLTKADSLGKTLNFNRKIWHFVIFMMFVPFMNHPPQIEFLKMISALLILVFLNVELVRYLGTPIGTTINEILGVFKDTRDSKGPILISYLYLIIGVSIPMFFNDSVIGLVALGVGDSVASIVGKRFGHINEKSNKQWRLTWKWFDTSKTVVGTMAFIVVCYVICDALKNSFQFESLENYSNWNLFITCTVGGLVEAWSDINDNLLLPCVMVATMESLKNVI</sequence>
<keyword evidence="7" id="KW-0256">Endoplasmic reticulum</keyword>
<evidence type="ECO:0000256" key="7">
    <source>
        <dbReference type="ARBA" id="ARBA00022824"/>
    </source>
</evidence>
<comment type="caution">
    <text evidence="12">The sequence shown here is derived from an EMBL/GenBank/DDBJ whole genome shotgun (WGS) entry which is preliminary data.</text>
</comment>
<dbReference type="InterPro" id="IPR032974">
    <property type="entry name" value="Polypren_kinase"/>
</dbReference>
<gene>
    <name evidence="12" type="ORF">DASC09_001890</name>
</gene>
<evidence type="ECO:0000256" key="4">
    <source>
        <dbReference type="ARBA" id="ARBA00022679"/>
    </source>
</evidence>
<evidence type="ECO:0000313" key="12">
    <source>
        <dbReference type="EMBL" id="GMM32864.1"/>
    </source>
</evidence>
<keyword evidence="8 10" id="KW-1133">Transmembrane helix</keyword>
<feature type="transmembrane region" description="Helical" evidence="10">
    <location>
        <begin position="461"/>
        <end position="479"/>
    </location>
</feature>
<evidence type="ECO:0000256" key="3">
    <source>
        <dbReference type="ARBA" id="ARBA00012132"/>
    </source>
</evidence>
<evidence type="ECO:0000256" key="10">
    <source>
        <dbReference type="SAM" id="Phobius"/>
    </source>
</evidence>
<dbReference type="GeneID" id="90070843"/>
<protein>
    <recommendedName>
        <fullName evidence="3">dolichol kinase</fullName>
        <ecNumber evidence="3">2.7.1.108</ecNumber>
    </recommendedName>
</protein>
<feature type="signal peptide" evidence="11">
    <location>
        <begin position="1"/>
        <end position="21"/>
    </location>
</feature>
<evidence type="ECO:0000256" key="8">
    <source>
        <dbReference type="ARBA" id="ARBA00022989"/>
    </source>
</evidence>
<dbReference type="EMBL" id="BTFZ01000001">
    <property type="protein sequence ID" value="GMM32864.1"/>
    <property type="molecule type" value="Genomic_DNA"/>
</dbReference>
<evidence type="ECO:0000256" key="2">
    <source>
        <dbReference type="ARBA" id="ARBA00010794"/>
    </source>
</evidence>
<comment type="subcellular location">
    <subcellularLocation>
        <location evidence="1">Endoplasmic reticulum membrane</location>
        <topology evidence="1">Multi-pass membrane protein</topology>
    </subcellularLocation>
</comment>
<evidence type="ECO:0000256" key="1">
    <source>
        <dbReference type="ARBA" id="ARBA00004477"/>
    </source>
</evidence>
<feature type="chain" id="PRO_5043327422" description="dolichol kinase" evidence="11">
    <location>
        <begin position="22"/>
        <end position="533"/>
    </location>
</feature>
<reference evidence="12 13" key="1">
    <citation type="journal article" date="2023" name="Elife">
        <title>Identification of key yeast species and microbe-microbe interactions impacting larval growth of Drosophila in the wild.</title>
        <authorList>
            <person name="Mure A."/>
            <person name="Sugiura Y."/>
            <person name="Maeda R."/>
            <person name="Honda K."/>
            <person name="Sakurai N."/>
            <person name="Takahashi Y."/>
            <person name="Watada M."/>
            <person name="Katoh T."/>
            <person name="Gotoh A."/>
            <person name="Gotoh Y."/>
            <person name="Taniguchi I."/>
            <person name="Nakamura K."/>
            <person name="Hayashi T."/>
            <person name="Katayama T."/>
            <person name="Uemura T."/>
            <person name="Hattori Y."/>
        </authorList>
    </citation>
    <scope>NUCLEOTIDE SEQUENCE [LARGE SCALE GENOMIC DNA]</scope>
    <source>
        <strain evidence="12 13">SC-9</strain>
    </source>
</reference>
<keyword evidence="6 12" id="KW-0418">Kinase</keyword>
<dbReference type="GO" id="GO:0005789">
    <property type="term" value="C:endoplasmic reticulum membrane"/>
    <property type="evidence" value="ECO:0007669"/>
    <property type="project" value="UniProtKB-SubCell"/>
</dbReference>
<dbReference type="GO" id="GO:0004168">
    <property type="term" value="F:dolichol kinase activity"/>
    <property type="evidence" value="ECO:0007669"/>
    <property type="project" value="UniProtKB-EC"/>
</dbReference>
<dbReference type="Proteomes" id="UP001360560">
    <property type="component" value="Unassembled WGS sequence"/>
</dbReference>
<accession>A0AAV5QEU1</accession>
<dbReference type="RefSeq" id="XP_064849864.1">
    <property type="nucleotide sequence ID" value="XM_064993792.1"/>
</dbReference>
<feature type="transmembrane region" description="Helical" evidence="10">
    <location>
        <begin position="279"/>
        <end position="301"/>
    </location>
</feature>
<comment type="similarity">
    <text evidence="2">Belongs to the polyprenol kinase family.</text>
</comment>
<name>A0AAV5QEU1_9ASCO</name>
<keyword evidence="5 10" id="KW-0812">Transmembrane</keyword>
<dbReference type="PANTHER" id="PTHR13205:SF15">
    <property type="entry name" value="DOLICHOL KINASE"/>
    <property type="match status" value="1"/>
</dbReference>
<feature type="transmembrane region" description="Helical" evidence="10">
    <location>
        <begin position="237"/>
        <end position="259"/>
    </location>
</feature>